<sequence length="58" mass="6562">MSYPNIRVITVSAGQEISTDYKESEKLLGELASSIETIADECMILYRNTTDIDNLRFC</sequence>
<dbReference type="EMBL" id="FZMP01000232">
    <property type="protein sequence ID" value="SNQ62700.1"/>
    <property type="molecule type" value="Genomic_DNA"/>
</dbReference>
<organism evidence="1 2">
    <name type="scientific">Candidatus Methanoperedens nitratireducens</name>
    <dbReference type="NCBI Taxonomy" id="1392998"/>
    <lineage>
        <taxon>Archaea</taxon>
        <taxon>Methanobacteriati</taxon>
        <taxon>Methanobacteriota</taxon>
        <taxon>Stenosarchaea group</taxon>
        <taxon>Methanomicrobia</taxon>
        <taxon>Methanosarcinales</taxon>
        <taxon>ANME-2 cluster</taxon>
        <taxon>Candidatus Methanoperedentaceae</taxon>
        <taxon>Candidatus Methanoperedens</taxon>
    </lineage>
</organism>
<accession>A0A284VTT8</accession>
<evidence type="ECO:0000313" key="1">
    <source>
        <dbReference type="EMBL" id="SNQ62700.1"/>
    </source>
</evidence>
<gene>
    <name evidence="1" type="ORF">MNV_820005</name>
</gene>
<reference evidence="2" key="1">
    <citation type="submission" date="2017-06" db="EMBL/GenBank/DDBJ databases">
        <authorList>
            <person name="Cremers G."/>
        </authorList>
    </citation>
    <scope>NUCLEOTIDE SEQUENCE [LARGE SCALE GENOMIC DNA]</scope>
</reference>
<protein>
    <submittedName>
        <fullName evidence="1">Uncharacterized protein</fullName>
    </submittedName>
</protein>
<dbReference type="AlphaFoldDB" id="A0A284VTT8"/>
<keyword evidence="2" id="KW-1185">Reference proteome</keyword>
<name>A0A284VTT8_9EURY</name>
<evidence type="ECO:0000313" key="2">
    <source>
        <dbReference type="Proteomes" id="UP000218615"/>
    </source>
</evidence>
<dbReference type="Proteomes" id="UP000218615">
    <property type="component" value="Unassembled WGS sequence"/>
</dbReference>
<proteinExistence type="predicted"/>